<evidence type="ECO:0000313" key="8">
    <source>
        <dbReference type="EMBL" id="RDY06963.1"/>
    </source>
</evidence>
<evidence type="ECO:0000256" key="2">
    <source>
        <dbReference type="ARBA" id="ARBA00022695"/>
    </source>
</evidence>
<evidence type="ECO:0000313" key="9">
    <source>
        <dbReference type="Proteomes" id="UP000257109"/>
    </source>
</evidence>
<dbReference type="PANTHER" id="PTHR48475:SF2">
    <property type="entry name" value="RIBONUCLEASE H"/>
    <property type="match status" value="1"/>
</dbReference>
<dbReference type="GO" id="GO:0004519">
    <property type="term" value="F:endonuclease activity"/>
    <property type="evidence" value="ECO:0007669"/>
    <property type="project" value="UniProtKB-KW"/>
</dbReference>
<dbReference type="InterPro" id="IPR041373">
    <property type="entry name" value="RT_RNaseH"/>
</dbReference>
<dbReference type="OrthoDB" id="1730596at2759"/>
<proteinExistence type="predicted"/>
<comment type="caution">
    <text evidence="8">The sequence shown here is derived from an EMBL/GenBank/DDBJ whole genome shotgun (WGS) entry which is preliminary data.</text>
</comment>
<dbReference type="Pfam" id="PF17917">
    <property type="entry name" value="RT_RNaseH"/>
    <property type="match status" value="1"/>
</dbReference>
<dbReference type="EMBL" id="QJKJ01001575">
    <property type="protein sequence ID" value="RDY06963.1"/>
    <property type="molecule type" value="Genomic_DNA"/>
</dbReference>
<keyword evidence="2" id="KW-0548">Nucleotidyltransferase</keyword>
<gene>
    <name evidence="8" type="ORF">CR513_08991</name>
</gene>
<evidence type="ECO:0000256" key="4">
    <source>
        <dbReference type="ARBA" id="ARBA00022759"/>
    </source>
</evidence>
<evidence type="ECO:0000256" key="3">
    <source>
        <dbReference type="ARBA" id="ARBA00022722"/>
    </source>
</evidence>
<keyword evidence="6" id="KW-0695">RNA-directed DNA polymerase</keyword>
<evidence type="ECO:0000259" key="7">
    <source>
        <dbReference type="Pfam" id="PF17917"/>
    </source>
</evidence>
<dbReference type="GO" id="GO:0016787">
    <property type="term" value="F:hydrolase activity"/>
    <property type="evidence" value="ECO:0007669"/>
    <property type="project" value="UniProtKB-KW"/>
</dbReference>
<protein>
    <recommendedName>
        <fullName evidence="7">Reverse transcriptase RNase H-like domain-containing protein</fullName>
    </recommendedName>
</protein>
<dbReference type="PANTHER" id="PTHR48475">
    <property type="entry name" value="RIBONUCLEASE H"/>
    <property type="match status" value="1"/>
</dbReference>
<accession>A0A371HW21</accession>
<organism evidence="8 9">
    <name type="scientific">Mucuna pruriens</name>
    <name type="common">Velvet bean</name>
    <name type="synonym">Dolichos pruriens</name>
    <dbReference type="NCBI Taxonomy" id="157652"/>
    <lineage>
        <taxon>Eukaryota</taxon>
        <taxon>Viridiplantae</taxon>
        <taxon>Streptophyta</taxon>
        <taxon>Embryophyta</taxon>
        <taxon>Tracheophyta</taxon>
        <taxon>Spermatophyta</taxon>
        <taxon>Magnoliopsida</taxon>
        <taxon>eudicotyledons</taxon>
        <taxon>Gunneridae</taxon>
        <taxon>Pentapetalae</taxon>
        <taxon>rosids</taxon>
        <taxon>fabids</taxon>
        <taxon>Fabales</taxon>
        <taxon>Fabaceae</taxon>
        <taxon>Papilionoideae</taxon>
        <taxon>50 kb inversion clade</taxon>
        <taxon>NPAAA clade</taxon>
        <taxon>indigoferoid/millettioid clade</taxon>
        <taxon>Phaseoleae</taxon>
        <taxon>Mucuna</taxon>
    </lineage>
</organism>
<keyword evidence="9" id="KW-1185">Reference proteome</keyword>
<keyword evidence="5" id="KW-0378">Hydrolase</keyword>
<evidence type="ECO:0000256" key="1">
    <source>
        <dbReference type="ARBA" id="ARBA00022679"/>
    </source>
</evidence>
<dbReference type="GO" id="GO:0003964">
    <property type="term" value="F:RNA-directed DNA polymerase activity"/>
    <property type="evidence" value="ECO:0007669"/>
    <property type="project" value="UniProtKB-KW"/>
</dbReference>
<reference evidence="8" key="1">
    <citation type="submission" date="2018-05" db="EMBL/GenBank/DDBJ databases">
        <title>Draft genome of Mucuna pruriens seed.</title>
        <authorList>
            <person name="Nnadi N.E."/>
            <person name="Vos R."/>
            <person name="Hasami M.H."/>
            <person name="Devisetty U.K."/>
            <person name="Aguiy J.C."/>
        </authorList>
    </citation>
    <scope>NUCLEOTIDE SEQUENCE [LARGE SCALE GENOMIC DNA]</scope>
    <source>
        <strain evidence="8">JCA_2017</strain>
    </source>
</reference>
<keyword evidence="3" id="KW-0540">Nuclease</keyword>
<feature type="domain" description="Reverse transcriptase RNase H-like" evidence="7">
    <location>
        <begin position="10"/>
        <end position="66"/>
    </location>
</feature>
<sequence length="187" mass="20525">MLVKSLEGHNLCLYVAVSENAISVVVVQEQGKSQDLVYCICKVLQEAKTQYQMIEKLVLTLVTSTSCLHRPPYSAGAVEIRARKEDDYMVDRTIRILFEVRAEGSNKVLCPRGLHSRDGLGPKGRSLVDLYMDGLSNLKGGGTSIILEGLGEVVLEHSLKFDFKASNNQAKYEALLVGLDLALEVGI</sequence>
<keyword evidence="1" id="KW-0808">Transferase</keyword>
<keyword evidence="4" id="KW-0255">Endonuclease</keyword>
<feature type="non-terminal residue" evidence="8">
    <location>
        <position position="1"/>
    </location>
</feature>
<evidence type="ECO:0000256" key="5">
    <source>
        <dbReference type="ARBA" id="ARBA00022801"/>
    </source>
</evidence>
<dbReference type="AlphaFoldDB" id="A0A371HW21"/>
<name>A0A371HW21_MUCPR</name>
<dbReference type="Proteomes" id="UP000257109">
    <property type="component" value="Unassembled WGS sequence"/>
</dbReference>
<evidence type="ECO:0000256" key="6">
    <source>
        <dbReference type="ARBA" id="ARBA00022918"/>
    </source>
</evidence>